<dbReference type="Gene3D" id="1.25.40.20">
    <property type="entry name" value="Ankyrin repeat-containing domain"/>
    <property type="match status" value="1"/>
</dbReference>
<proteinExistence type="inferred from homology"/>
<dbReference type="InterPro" id="IPR002110">
    <property type="entry name" value="Ankyrin_rpt"/>
</dbReference>
<feature type="region of interest" description="Disordered" evidence="7">
    <location>
        <begin position="1"/>
        <end position="28"/>
    </location>
</feature>
<dbReference type="PRINTS" id="PR00139">
    <property type="entry name" value="ASNGLNASE"/>
</dbReference>
<dbReference type="InterPro" id="IPR027473">
    <property type="entry name" value="L-asparaginase_C"/>
</dbReference>
<dbReference type="SUPFAM" id="SSF48403">
    <property type="entry name" value="Ankyrin repeat"/>
    <property type="match status" value="1"/>
</dbReference>
<evidence type="ECO:0000256" key="7">
    <source>
        <dbReference type="SAM" id="MobiDB-lite"/>
    </source>
</evidence>
<dbReference type="PROSITE" id="PS50297">
    <property type="entry name" value="ANK_REP_REGION"/>
    <property type="match status" value="1"/>
</dbReference>
<evidence type="ECO:0000256" key="2">
    <source>
        <dbReference type="ARBA" id="ARBA00022737"/>
    </source>
</evidence>
<dbReference type="PANTHER" id="PTHR11707:SF28">
    <property type="entry name" value="60 KDA LYSOPHOSPHOLIPASE"/>
    <property type="match status" value="1"/>
</dbReference>
<dbReference type="GO" id="GO:0004067">
    <property type="term" value="F:asparaginase activity"/>
    <property type="evidence" value="ECO:0007669"/>
    <property type="project" value="UniProtKB-UniRule"/>
</dbReference>
<reference evidence="10" key="1">
    <citation type="submission" date="2016-03" db="EMBL/GenBank/DDBJ databases">
        <title>Updated assembly of Pseudogymnoascus destructans, the fungus causing white-nose syndrome of bats.</title>
        <authorList>
            <person name="Palmer J.M."/>
            <person name="Drees K.P."/>
            <person name="Foster J.T."/>
            <person name="Lindner D.L."/>
        </authorList>
    </citation>
    <scope>NUCLEOTIDE SEQUENCE [LARGE SCALE GENOMIC DNA]</scope>
    <source>
        <strain evidence="10">20631-21</strain>
    </source>
</reference>
<evidence type="ECO:0000256" key="4">
    <source>
        <dbReference type="ARBA" id="ARBA00023043"/>
    </source>
</evidence>
<dbReference type="Pfam" id="PF17763">
    <property type="entry name" value="Asparaginase_C"/>
    <property type="match status" value="1"/>
</dbReference>
<dbReference type="InterPro" id="IPR036770">
    <property type="entry name" value="Ankyrin_rpt-contain_sf"/>
</dbReference>
<dbReference type="Pfam" id="PF12796">
    <property type="entry name" value="Ank_2"/>
    <property type="match status" value="1"/>
</dbReference>
<feature type="compositionally biased region" description="Polar residues" evidence="7">
    <location>
        <begin position="15"/>
        <end position="28"/>
    </location>
</feature>
<keyword evidence="4 6" id="KW-0040">ANK repeat</keyword>
<dbReference type="PROSITE" id="PS51732">
    <property type="entry name" value="ASN_GLN_ASE_3"/>
    <property type="match status" value="1"/>
</dbReference>
<gene>
    <name evidence="10" type="ORF">VC83_01744</name>
</gene>
<dbReference type="PANTHER" id="PTHR11707">
    <property type="entry name" value="L-ASPARAGINASE"/>
    <property type="match status" value="1"/>
</dbReference>
<dbReference type="PIRSF" id="PIRSF001220">
    <property type="entry name" value="L-ASNase_gatD"/>
    <property type="match status" value="1"/>
</dbReference>
<dbReference type="Gene3D" id="3.40.50.1170">
    <property type="entry name" value="L-asparaginase, N-terminal domain"/>
    <property type="match status" value="1"/>
</dbReference>
<dbReference type="PROSITE" id="PS50088">
    <property type="entry name" value="ANK_REPEAT"/>
    <property type="match status" value="1"/>
</dbReference>
<dbReference type="InterPro" id="IPR036152">
    <property type="entry name" value="Asp/glu_Ase-like_sf"/>
</dbReference>
<dbReference type="SMART" id="SM00248">
    <property type="entry name" value="ANK"/>
    <property type="match status" value="2"/>
</dbReference>
<keyword evidence="2" id="KW-0677">Repeat</keyword>
<dbReference type="Gene3D" id="3.40.50.40">
    <property type="match status" value="1"/>
</dbReference>
<dbReference type="SFLD" id="SFLDS00057">
    <property type="entry name" value="Glutaminase/Asparaginase"/>
    <property type="match status" value="1"/>
</dbReference>
<dbReference type="EMBL" id="KV441388">
    <property type="protein sequence ID" value="OAF61909.1"/>
    <property type="molecule type" value="Genomic_DNA"/>
</dbReference>
<evidence type="ECO:0000259" key="8">
    <source>
        <dbReference type="Pfam" id="PF00710"/>
    </source>
</evidence>
<dbReference type="Proteomes" id="UP000077154">
    <property type="component" value="Unassembled WGS sequence"/>
</dbReference>
<dbReference type="EC" id="3.5.1.1" evidence="1"/>
<evidence type="ECO:0000256" key="5">
    <source>
        <dbReference type="ARBA" id="ARBA00061199"/>
    </source>
</evidence>
<dbReference type="SMART" id="SM00870">
    <property type="entry name" value="Asparaginase"/>
    <property type="match status" value="1"/>
</dbReference>
<dbReference type="VEuPathDB" id="FungiDB:GMDG_03524"/>
<keyword evidence="3" id="KW-0378">Hydrolase</keyword>
<feature type="repeat" description="ANK" evidence="6">
    <location>
        <begin position="468"/>
        <end position="500"/>
    </location>
</feature>
<name>A0A177AIL0_9PEZI</name>
<evidence type="ECO:0000256" key="3">
    <source>
        <dbReference type="ARBA" id="ARBA00022801"/>
    </source>
</evidence>
<feature type="domain" description="L-asparaginase N-terminal" evidence="8">
    <location>
        <begin position="43"/>
        <end position="261"/>
    </location>
</feature>
<comment type="similarity">
    <text evidence="5">In the N-terminal section; belongs to the asparaginase 1 family.</text>
</comment>
<dbReference type="CDD" id="cd08963">
    <property type="entry name" value="L-asparaginase_I"/>
    <property type="match status" value="1"/>
</dbReference>
<dbReference type="OrthoDB" id="542841at2759"/>
<dbReference type="FunFam" id="3.40.50.40:FF:000001">
    <property type="entry name" value="L-asparaginase 1"/>
    <property type="match status" value="1"/>
</dbReference>
<dbReference type="GeneID" id="36284832"/>
<accession>A0A177AIL0</accession>
<dbReference type="PIRSF" id="PIRSF500176">
    <property type="entry name" value="L_ASNase"/>
    <property type="match status" value="1"/>
</dbReference>
<dbReference type="InterPro" id="IPR041725">
    <property type="entry name" value="L-asparaginase_I"/>
</dbReference>
<evidence type="ECO:0000256" key="1">
    <source>
        <dbReference type="ARBA" id="ARBA00012920"/>
    </source>
</evidence>
<evidence type="ECO:0000256" key="6">
    <source>
        <dbReference type="PROSITE-ProRule" id="PRU00023"/>
    </source>
</evidence>
<dbReference type="RefSeq" id="XP_024327183.1">
    <property type="nucleotide sequence ID" value="XM_024465418.1"/>
</dbReference>
<evidence type="ECO:0000259" key="9">
    <source>
        <dbReference type="Pfam" id="PF17763"/>
    </source>
</evidence>
<sequence>MSHSIDSSRRLFTAKMSSPSVAPDQPQQNLNSNIAAMQHPESRVLIIMTGGTICMKESPQGLVPATGFMDEAMRPRPSFNDGSICEPLPVNINDKTTEYRPSLRTPISKYSRHVRYALYEFPVLLDSSSISSAGWSQIASCIQTNYALYDGFVILHGTDSLAYTASALSFMISALGKPVILTGSQASIFALQSDAVDNLLGALIIAGTFLIPEVCLFFHRTLYRGNRTTKISATAFDAFGSPNCDALARVTGIGIDVNWSLIHRATAVERFNVQFALDTAHVACLRIFPGITPALLDSVLKVPGLHGLILETFGAGNAPSGPDGAFIDVIKAAIGRGIVIVSVSQCRSGTVSPLYEPATILGNAGVVFGHDLTTEAALTKLFFLLALPGLSYAEIVRQMSIPLRGEMTALPSKHQFAHLPLLDLGASLSTEQVRFTELGYAIAAGELDKIKSMLDTESHVLLLARDYAENTALHLAAVSGEVEVVKELLRRGASVHERNAAGNTPLGLADKAGRLQNAALLKEAGALLHAEENERAELDGEA</sequence>
<organism evidence="10">
    <name type="scientific">Pseudogymnoascus destructans</name>
    <dbReference type="NCBI Taxonomy" id="655981"/>
    <lineage>
        <taxon>Eukaryota</taxon>
        <taxon>Fungi</taxon>
        <taxon>Dikarya</taxon>
        <taxon>Ascomycota</taxon>
        <taxon>Pezizomycotina</taxon>
        <taxon>Leotiomycetes</taxon>
        <taxon>Thelebolales</taxon>
        <taxon>Thelebolaceae</taxon>
        <taxon>Pseudogymnoascus</taxon>
    </lineage>
</organism>
<dbReference type="GO" id="GO:0009066">
    <property type="term" value="P:aspartate family amino acid metabolic process"/>
    <property type="evidence" value="ECO:0007669"/>
    <property type="project" value="UniProtKB-ARBA"/>
</dbReference>
<evidence type="ECO:0000313" key="10">
    <source>
        <dbReference type="EMBL" id="OAF61909.1"/>
    </source>
</evidence>
<dbReference type="InterPro" id="IPR027474">
    <property type="entry name" value="L-asparaginase_N"/>
</dbReference>
<dbReference type="SUPFAM" id="SSF53774">
    <property type="entry name" value="Glutaminase/Asparaginase"/>
    <property type="match status" value="1"/>
</dbReference>
<dbReference type="AlphaFoldDB" id="A0A177AIL0"/>
<dbReference type="InterPro" id="IPR006034">
    <property type="entry name" value="Asparaginase/glutaminase-like"/>
</dbReference>
<dbReference type="Pfam" id="PF00710">
    <property type="entry name" value="Asparaginase"/>
    <property type="match status" value="1"/>
</dbReference>
<dbReference type="InterPro" id="IPR037152">
    <property type="entry name" value="L-asparaginase_N_sf"/>
</dbReference>
<dbReference type="InterPro" id="IPR040919">
    <property type="entry name" value="Asparaginase_C"/>
</dbReference>
<dbReference type="eggNOG" id="KOG0503">
    <property type="taxonomic scope" value="Eukaryota"/>
</dbReference>
<dbReference type="FunFam" id="3.40.50.1170:FF:000003">
    <property type="entry name" value="60 kDa lysophospholipase"/>
    <property type="match status" value="1"/>
</dbReference>
<feature type="domain" description="Asparaginase/glutaminase C-terminal" evidence="9">
    <location>
        <begin position="281"/>
        <end position="398"/>
    </location>
</feature>
<protein>
    <recommendedName>
        <fullName evidence="1">asparaginase</fullName>
        <ecNumber evidence="1">3.5.1.1</ecNumber>
    </recommendedName>
</protein>